<organism evidence="2 3">
    <name type="scientific">Streptomyces cellostaticus</name>
    <dbReference type="NCBI Taxonomy" id="67285"/>
    <lineage>
        <taxon>Bacteria</taxon>
        <taxon>Bacillati</taxon>
        <taxon>Actinomycetota</taxon>
        <taxon>Actinomycetes</taxon>
        <taxon>Kitasatosporales</taxon>
        <taxon>Streptomycetaceae</taxon>
        <taxon>Streptomyces</taxon>
    </lineage>
</organism>
<proteinExistence type="predicted"/>
<evidence type="ECO:0000256" key="1">
    <source>
        <dbReference type="SAM" id="MobiDB-lite"/>
    </source>
</evidence>
<reference evidence="2 3" key="1">
    <citation type="submission" date="2015-10" db="EMBL/GenBank/DDBJ databases">
        <title>Draft genome sequence of Streptomyces cellostaticus DSM 40189, type strain for the species Streptomyces cellostaticus.</title>
        <authorList>
            <person name="Ruckert C."/>
            <person name="Winkler A."/>
            <person name="Kalinowski J."/>
            <person name="Kampfer P."/>
            <person name="Glaeser S."/>
        </authorList>
    </citation>
    <scope>NUCLEOTIDE SEQUENCE [LARGE SCALE GENOMIC DNA]</scope>
    <source>
        <strain evidence="2 3">DSM 40189</strain>
    </source>
</reference>
<name>A0A117PWI2_9ACTN</name>
<gene>
    <name evidence="2" type="ORF">AQI88_17930</name>
</gene>
<dbReference type="Proteomes" id="UP000054241">
    <property type="component" value="Unassembled WGS sequence"/>
</dbReference>
<feature type="region of interest" description="Disordered" evidence="1">
    <location>
        <begin position="102"/>
        <end position="144"/>
    </location>
</feature>
<protein>
    <submittedName>
        <fullName evidence="2">Uncharacterized protein</fullName>
    </submittedName>
</protein>
<comment type="caution">
    <text evidence="2">The sequence shown here is derived from an EMBL/GenBank/DDBJ whole genome shotgun (WGS) entry which is preliminary data.</text>
</comment>
<feature type="region of interest" description="Disordered" evidence="1">
    <location>
        <begin position="46"/>
        <end position="69"/>
    </location>
</feature>
<sequence>MAGGALQLHGPVAEGEVTDLGVVERLAAVAAGLDVVAFPEAGEVRAPEQEFTGRPGEVGGIGAGPRERPEAADAAADLVVPVVEQVAGCGVEEDVARDVAVPGRPVLDTGEQTQPAGGVREQVVGAADHVPPPPPAASHRTWAC</sequence>
<dbReference type="STRING" id="67285.AQI88_17930"/>
<keyword evidence="3" id="KW-1185">Reference proteome</keyword>
<evidence type="ECO:0000313" key="2">
    <source>
        <dbReference type="EMBL" id="KUM95268.1"/>
    </source>
</evidence>
<accession>A0A117PWI2</accession>
<evidence type="ECO:0000313" key="3">
    <source>
        <dbReference type="Proteomes" id="UP000054241"/>
    </source>
</evidence>
<dbReference type="EMBL" id="LMWL01000031">
    <property type="protein sequence ID" value="KUM95268.1"/>
    <property type="molecule type" value="Genomic_DNA"/>
</dbReference>
<dbReference type="AlphaFoldDB" id="A0A117PWI2"/>